<dbReference type="OrthoDB" id="7990428at2"/>
<dbReference type="EMBL" id="BSPK01000004">
    <property type="protein sequence ID" value="GLS61838.1"/>
    <property type="molecule type" value="Genomic_DNA"/>
</dbReference>
<reference evidence="5" key="2">
    <citation type="journal article" date="2019" name="Int. J. Syst. Evol. Microbiol.">
        <title>The Global Catalogue of Microorganisms (GCM) 10K type strain sequencing project: providing services to taxonomists for standard genome sequencing and annotation.</title>
        <authorList>
            <consortium name="The Broad Institute Genomics Platform"/>
            <consortium name="The Broad Institute Genome Sequencing Center for Infectious Disease"/>
            <person name="Wu L."/>
            <person name="Ma J."/>
        </authorList>
    </citation>
    <scope>NUCLEOTIDE SEQUENCE [LARGE SCALE GENOMIC DNA]</scope>
    <source>
        <strain evidence="5">NBRC 107715</strain>
    </source>
</reference>
<feature type="region of interest" description="Disordered" evidence="1">
    <location>
        <begin position="273"/>
        <end position="294"/>
    </location>
</feature>
<accession>A0A512IYD8</accession>
<feature type="compositionally biased region" description="Basic and acidic residues" evidence="1">
    <location>
        <begin position="132"/>
        <end position="156"/>
    </location>
</feature>
<sequence>MSDTGKPQQSGRTLPEDIAAGAGLPSGGAPDRSLHGGGSSPGSAGSLDPHAQAQDFSLRPDPAGERDPLASVRTDPHAKPEGFGFRPDPAGSRDPGGTAGMHRQEVHGASGGGAGGSQGGSQGGASQAAGRVADRASDLAGQARDRVRGAADDVRERASDVYGDARAWVSDMQRDQRRRVEDLAARGQERLRSHRTTAENFVQENPLLVGVVGLAAGLLLGALLPRTRSEDRNLGPYADELRGQGLRYARDFADRGREFVETALDPDHLNAAAQRAGAEPGPAYQGEERAAHRL</sequence>
<dbReference type="Proteomes" id="UP000321960">
    <property type="component" value="Unassembled WGS sequence"/>
</dbReference>
<evidence type="ECO:0000313" key="3">
    <source>
        <dbReference type="EMBL" id="GLS61838.1"/>
    </source>
</evidence>
<feature type="compositionally biased region" description="Low complexity" evidence="1">
    <location>
        <begin position="19"/>
        <end position="30"/>
    </location>
</feature>
<dbReference type="EMBL" id="BJZU01000005">
    <property type="protein sequence ID" value="GEP02629.1"/>
    <property type="molecule type" value="Genomic_DNA"/>
</dbReference>
<comment type="caution">
    <text evidence="2">The sequence shown here is derived from an EMBL/GenBank/DDBJ whole genome shotgun (WGS) entry which is preliminary data.</text>
</comment>
<keyword evidence="5" id="KW-1185">Reference proteome</keyword>
<reference evidence="2 4" key="3">
    <citation type="submission" date="2019-07" db="EMBL/GenBank/DDBJ databases">
        <title>Whole genome shotgun sequence of Methylobacterium oxalidis NBRC 107715.</title>
        <authorList>
            <person name="Hosoyama A."/>
            <person name="Uohara A."/>
            <person name="Ohji S."/>
            <person name="Ichikawa N."/>
        </authorList>
    </citation>
    <scope>NUCLEOTIDE SEQUENCE [LARGE SCALE GENOMIC DNA]</scope>
    <source>
        <strain evidence="2 4">NBRC 107715</strain>
    </source>
</reference>
<feature type="compositionally biased region" description="Polar residues" evidence="1">
    <location>
        <begin position="1"/>
        <end position="12"/>
    </location>
</feature>
<proteinExistence type="predicted"/>
<gene>
    <name evidence="3" type="ORF">GCM10007888_02190</name>
    <name evidence="2" type="ORF">MOX02_06670</name>
</gene>
<reference evidence="3" key="1">
    <citation type="journal article" date="2014" name="Int. J. Syst. Evol. Microbiol.">
        <title>Complete genome of a new Firmicutes species belonging to the dominant human colonic microbiota ('Ruminococcus bicirculans') reveals two chromosomes and a selective capacity to utilize plant glucans.</title>
        <authorList>
            <consortium name="NISC Comparative Sequencing Program"/>
            <person name="Wegmann U."/>
            <person name="Louis P."/>
            <person name="Goesmann A."/>
            <person name="Henrissat B."/>
            <person name="Duncan S.H."/>
            <person name="Flint H.J."/>
        </authorList>
    </citation>
    <scope>NUCLEOTIDE SEQUENCE</scope>
    <source>
        <strain evidence="3">NBRC 107715</strain>
    </source>
</reference>
<feature type="compositionally biased region" description="Basic and acidic residues" evidence="1">
    <location>
        <begin position="62"/>
        <end position="80"/>
    </location>
</feature>
<evidence type="ECO:0000256" key="1">
    <source>
        <dbReference type="SAM" id="MobiDB-lite"/>
    </source>
</evidence>
<feature type="compositionally biased region" description="Gly residues" evidence="1">
    <location>
        <begin position="109"/>
        <end position="123"/>
    </location>
</feature>
<protein>
    <recommendedName>
        <fullName evidence="6">DUF883 domain-containing protein</fullName>
    </recommendedName>
</protein>
<evidence type="ECO:0000313" key="4">
    <source>
        <dbReference type="Proteomes" id="UP000321960"/>
    </source>
</evidence>
<evidence type="ECO:0000313" key="5">
    <source>
        <dbReference type="Proteomes" id="UP001156856"/>
    </source>
</evidence>
<name>A0A512IYD8_9HYPH</name>
<organism evidence="2 4">
    <name type="scientific">Methylobacterium oxalidis</name>
    <dbReference type="NCBI Taxonomy" id="944322"/>
    <lineage>
        <taxon>Bacteria</taxon>
        <taxon>Pseudomonadati</taxon>
        <taxon>Pseudomonadota</taxon>
        <taxon>Alphaproteobacteria</taxon>
        <taxon>Hyphomicrobiales</taxon>
        <taxon>Methylobacteriaceae</taxon>
        <taxon>Methylobacterium</taxon>
    </lineage>
</organism>
<feature type="region of interest" description="Disordered" evidence="1">
    <location>
        <begin position="1"/>
        <end position="156"/>
    </location>
</feature>
<dbReference type="Proteomes" id="UP001156856">
    <property type="component" value="Unassembled WGS sequence"/>
</dbReference>
<evidence type="ECO:0008006" key="6">
    <source>
        <dbReference type="Google" id="ProtNLM"/>
    </source>
</evidence>
<evidence type="ECO:0000313" key="2">
    <source>
        <dbReference type="EMBL" id="GEP02629.1"/>
    </source>
</evidence>
<dbReference type="RefSeq" id="WP_147024301.1">
    <property type="nucleotide sequence ID" value="NZ_BJZU01000005.1"/>
</dbReference>
<dbReference type="AlphaFoldDB" id="A0A512IYD8"/>
<reference evidence="3" key="4">
    <citation type="submission" date="2023-01" db="EMBL/GenBank/DDBJ databases">
        <title>Draft genome sequence of Methylobacterium oxalidis strain NBRC 107715.</title>
        <authorList>
            <person name="Sun Q."/>
            <person name="Mori K."/>
        </authorList>
    </citation>
    <scope>NUCLEOTIDE SEQUENCE</scope>
    <source>
        <strain evidence="3">NBRC 107715</strain>
    </source>
</reference>